<dbReference type="EMBL" id="CAJJDN010000025">
    <property type="protein sequence ID" value="CAD8069339.1"/>
    <property type="molecule type" value="Genomic_DNA"/>
</dbReference>
<keyword evidence="3" id="KW-1185">Reference proteome</keyword>
<proteinExistence type="predicted"/>
<dbReference type="OrthoDB" id="311964at2759"/>
<evidence type="ECO:0000313" key="2">
    <source>
        <dbReference type="EMBL" id="CAD8069339.1"/>
    </source>
</evidence>
<gene>
    <name evidence="2" type="ORF">PSON_ATCC_30995.1.T0250206</name>
</gene>
<name>A0A8S1LR19_9CILI</name>
<dbReference type="Proteomes" id="UP000692954">
    <property type="component" value="Unassembled WGS sequence"/>
</dbReference>
<feature type="region of interest" description="Disordered" evidence="1">
    <location>
        <begin position="59"/>
        <end position="78"/>
    </location>
</feature>
<evidence type="ECO:0000313" key="3">
    <source>
        <dbReference type="Proteomes" id="UP000692954"/>
    </source>
</evidence>
<sequence>MIPQFFNQILFQQLLIQFPWNNQQIRTSLSNNQIALQQQKIKQEEGVQAEVKVEEEEEEKQKLQKQLQKNDEDNDKSNVHIFPGSSKNYYKNMGQKIVKFIIENFQNDLKVMNDPYIKHFIKISSQHFNRSAIQKLKKSVIAKKILKLFFANYHWVKPFISQHKAELDLYFRYNTQLYCRQKKPFKQSEDRGNQIKQEE</sequence>
<organism evidence="2 3">
    <name type="scientific">Paramecium sonneborni</name>
    <dbReference type="NCBI Taxonomy" id="65129"/>
    <lineage>
        <taxon>Eukaryota</taxon>
        <taxon>Sar</taxon>
        <taxon>Alveolata</taxon>
        <taxon>Ciliophora</taxon>
        <taxon>Intramacronucleata</taxon>
        <taxon>Oligohymenophorea</taxon>
        <taxon>Peniculida</taxon>
        <taxon>Parameciidae</taxon>
        <taxon>Paramecium</taxon>
    </lineage>
</organism>
<reference evidence="2" key="1">
    <citation type="submission" date="2021-01" db="EMBL/GenBank/DDBJ databases">
        <authorList>
            <consortium name="Genoscope - CEA"/>
            <person name="William W."/>
        </authorList>
    </citation>
    <scope>NUCLEOTIDE SEQUENCE</scope>
</reference>
<comment type="caution">
    <text evidence="2">The sequence shown here is derived from an EMBL/GenBank/DDBJ whole genome shotgun (WGS) entry which is preliminary data.</text>
</comment>
<evidence type="ECO:0000256" key="1">
    <source>
        <dbReference type="SAM" id="MobiDB-lite"/>
    </source>
</evidence>
<accession>A0A8S1LR19</accession>
<feature type="compositionally biased region" description="Basic and acidic residues" evidence="1">
    <location>
        <begin position="68"/>
        <end position="78"/>
    </location>
</feature>
<dbReference type="AlphaFoldDB" id="A0A8S1LR19"/>
<protein>
    <submittedName>
        <fullName evidence="2">Uncharacterized protein</fullName>
    </submittedName>
</protein>